<keyword evidence="1" id="KW-0472">Membrane</keyword>
<proteinExistence type="predicted"/>
<evidence type="ECO:0000313" key="3">
    <source>
        <dbReference type="Proteomes" id="UP000216024"/>
    </source>
</evidence>
<protein>
    <recommendedName>
        <fullName evidence="4">Sodium:proton antiporter</fullName>
    </recommendedName>
</protein>
<organism evidence="2 3">
    <name type="scientific">Anaeromicrobium sediminis</name>
    <dbReference type="NCBI Taxonomy" id="1478221"/>
    <lineage>
        <taxon>Bacteria</taxon>
        <taxon>Bacillati</taxon>
        <taxon>Bacillota</taxon>
        <taxon>Clostridia</taxon>
        <taxon>Peptostreptococcales</taxon>
        <taxon>Thermotaleaceae</taxon>
        <taxon>Anaeromicrobium</taxon>
    </lineage>
</organism>
<keyword evidence="1" id="KW-1133">Transmembrane helix</keyword>
<accession>A0A267MCI1</accession>
<sequence>MIKNFLLIGMLLVLLISFSSAVFDSKEHRSYDSKEYYLKNTYQETGSKNIVTGIYLDYRLFDSIFEASILLITVAGILFMSKREDEVL</sequence>
<dbReference type="RefSeq" id="WP_095135515.1">
    <property type="nucleotide sequence ID" value="NZ_NIBG01000027.1"/>
</dbReference>
<name>A0A267MCI1_9FIRM</name>
<feature type="transmembrane region" description="Helical" evidence="1">
    <location>
        <begin position="63"/>
        <end position="81"/>
    </location>
</feature>
<keyword evidence="3" id="KW-1185">Reference proteome</keyword>
<reference evidence="2 3" key="1">
    <citation type="submission" date="2017-06" db="EMBL/GenBank/DDBJ databases">
        <title>Draft genome sequence of anaerobic fermentative bacterium Anaeromicrobium sediminis DY2726D isolated from West Pacific Ocean sediments.</title>
        <authorList>
            <person name="Zeng X."/>
        </authorList>
    </citation>
    <scope>NUCLEOTIDE SEQUENCE [LARGE SCALE GENOMIC DNA]</scope>
    <source>
        <strain evidence="2 3">DY2726D</strain>
    </source>
</reference>
<dbReference type="Proteomes" id="UP000216024">
    <property type="component" value="Unassembled WGS sequence"/>
</dbReference>
<gene>
    <name evidence="2" type="ORF">CCE28_19440</name>
</gene>
<keyword evidence="1" id="KW-0812">Transmembrane</keyword>
<evidence type="ECO:0000313" key="2">
    <source>
        <dbReference type="EMBL" id="PAB57259.1"/>
    </source>
</evidence>
<comment type="caution">
    <text evidence="2">The sequence shown here is derived from an EMBL/GenBank/DDBJ whole genome shotgun (WGS) entry which is preliminary data.</text>
</comment>
<dbReference type="OrthoDB" id="9798859at2"/>
<dbReference type="AlphaFoldDB" id="A0A267MCI1"/>
<evidence type="ECO:0008006" key="4">
    <source>
        <dbReference type="Google" id="ProtNLM"/>
    </source>
</evidence>
<dbReference type="EMBL" id="NIBG01000027">
    <property type="protein sequence ID" value="PAB57259.1"/>
    <property type="molecule type" value="Genomic_DNA"/>
</dbReference>
<evidence type="ECO:0000256" key="1">
    <source>
        <dbReference type="SAM" id="Phobius"/>
    </source>
</evidence>